<evidence type="ECO:0000259" key="10">
    <source>
        <dbReference type="Pfam" id="PF01555"/>
    </source>
</evidence>
<dbReference type="GO" id="GO:0009307">
    <property type="term" value="P:DNA restriction-modification system"/>
    <property type="evidence" value="ECO:0007669"/>
    <property type="project" value="UniProtKB-KW"/>
</dbReference>
<evidence type="ECO:0000256" key="7">
    <source>
        <dbReference type="ARBA" id="ARBA00049120"/>
    </source>
</evidence>
<comment type="catalytic activity">
    <reaction evidence="7 8">
        <text>a 2'-deoxycytidine in DNA + S-adenosyl-L-methionine = an N(4)-methyl-2'-deoxycytidine in DNA + S-adenosyl-L-homocysteine + H(+)</text>
        <dbReference type="Rhea" id="RHEA:16857"/>
        <dbReference type="Rhea" id="RHEA-COMP:11369"/>
        <dbReference type="Rhea" id="RHEA-COMP:13674"/>
        <dbReference type="ChEBI" id="CHEBI:15378"/>
        <dbReference type="ChEBI" id="CHEBI:57856"/>
        <dbReference type="ChEBI" id="CHEBI:59789"/>
        <dbReference type="ChEBI" id="CHEBI:85452"/>
        <dbReference type="ChEBI" id="CHEBI:137933"/>
        <dbReference type="EC" id="2.1.1.113"/>
    </reaction>
</comment>
<dbReference type="Pfam" id="PF01555">
    <property type="entry name" value="N6_N4_Mtase"/>
    <property type="match status" value="1"/>
</dbReference>
<evidence type="ECO:0000256" key="2">
    <source>
        <dbReference type="ARBA" id="ARBA00022603"/>
    </source>
</evidence>
<keyword evidence="3 11" id="KW-0808">Transferase</keyword>
<dbReference type="GO" id="GO:0015667">
    <property type="term" value="F:site-specific DNA-methyltransferase (cytosine-N4-specific) activity"/>
    <property type="evidence" value="ECO:0007669"/>
    <property type="project" value="UniProtKB-EC"/>
</dbReference>
<organism evidence="11">
    <name type="scientific">uncultured Poseidoniia archaeon</name>
    <dbReference type="NCBI Taxonomy" id="1697135"/>
    <lineage>
        <taxon>Archaea</taxon>
        <taxon>Methanobacteriati</taxon>
        <taxon>Thermoplasmatota</taxon>
        <taxon>Candidatus Poseidoniia</taxon>
        <taxon>environmental samples</taxon>
    </lineage>
</organism>
<evidence type="ECO:0000256" key="6">
    <source>
        <dbReference type="ARBA" id="ARBA00023125"/>
    </source>
</evidence>
<dbReference type="InterPro" id="IPR002941">
    <property type="entry name" value="DNA_methylase_N4/N6"/>
</dbReference>
<evidence type="ECO:0000256" key="1">
    <source>
        <dbReference type="ARBA" id="ARBA00010203"/>
    </source>
</evidence>
<evidence type="ECO:0000256" key="5">
    <source>
        <dbReference type="ARBA" id="ARBA00022747"/>
    </source>
</evidence>
<dbReference type="AlphaFoldDB" id="A0A1B1TFZ9"/>
<evidence type="ECO:0000256" key="8">
    <source>
        <dbReference type="RuleBase" id="RU362026"/>
    </source>
</evidence>
<dbReference type="GO" id="GO:0032259">
    <property type="term" value="P:methylation"/>
    <property type="evidence" value="ECO:0007669"/>
    <property type="project" value="UniProtKB-KW"/>
</dbReference>
<dbReference type="SUPFAM" id="SSF53335">
    <property type="entry name" value="S-adenosyl-L-methionine-dependent methyltransferases"/>
    <property type="match status" value="1"/>
</dbReference>
<feature type="compositionally biased region" description="Basic and acidic residues" evidence="9">
    <location>
        <begin position="30"/>
        <end position="39"/>
    </location>
</feature>
<accession>A0A1B1TFZ9</accession>
<evidence type="ECO:0000256" key="3">
    <source>
        <dbReference type="ARBA" id="ARBA00022679"/>
    </source>
</evidence>
<evidence type="ECO:0000256" key="4">
    <source>
        <dbReference type="ARBA" id="ARBA00022691"/>
    </source>
</evidence>
<reference evidence="11" key="2">
    <citation type="journal article" date="2015" name="ISME J.">
        <title>A new class of marine Euryarchaeota group II from the Mediterranean deep chlorophyll maximum.</title>
        <authorList>
            <person name="Martin-Cuadrado A.B."/>
            <person name="Garcia-Heredia I."/>
            <person name="Molto A.G."/>
            <person name="Lopez-Ubeda R."/>
            <person name="Kimes N."/>
            <person name="Lopez-Garcia P."/>
            <person name="Moreira D."/>
            <person name="Rodriguez-Valera F."/>
        </authorList>
    </citation>
    <scope>NUCLEOTIDE SEQUENCE</scope>
</reference>
<dbReference type="GO" id="GO:0003677">
    <property type="term" value="F:DNA binding"/>
    <property type="evidence" value="ECO:0007669"/>
    <property type="project" value="UniProtKB-KW"/>
</dbReference>
<reference evidence="11" key="1">
    <citation type="submission" date="2014-11" db="EMBL/GenBank/DDBJ databases">
        <authorList>
            <person name="Zhu J."/>
            <person name="Qi W."/>
            <person name="Song R."/>
        </authorList>
    </citation>
    <scope>NUCLEOTIDE SEQUENCE</scope>
</reference>
<dbReference type="InterPro" id="IPR029063">
    <property type="entry name" value="SAM-dependent_MTases_sf"/>
</dbReference>
<dbReference type="PROSITE" id="PS00093">
    <property type="entry name" value="N4_MTASE"/>
    <property type="match status" value="1"/>
</dbReference>
<dbReference type="PRINTS" id="PR00508">
    <property type="entry name" value="S21N4MTFRASE"/>
</dbReference>
<name>A0A1B1TFZ9_9ARCH</name>
<keyword evidence="6" id="KW-0238">DNA-binding</keyword>
<evidence type="ECO:0000313" key="11">
    <source>
        <dbReference type="EMBL" id="ANV81211.1"/>
    </source>
</evidence>
<dbReference type="Gene3D" id="3.40.50.150">
    <property type="entry name" value="Vaccinia Virus protein VP39"/>
    <property type="match status" value="1"/>
</dbReference>
<dbReference type="GO" id="GO:0008170">
    <property type="term" value="F:N-methyltransferase activity"/>
    <property type="evidence" value="ECO:0007669"/>
    <property type="project" value="InterPro"/>
</dbReference>
<feature type="domain" description="DNA methylase N-4/N-6" evidence="10">
    <location>
        <begin position="85"/>
        <end position="304"/>
    </location>
</feature>
<feature type="region of interest" description="Disordered" evidence="9">
    <location>
        <begin position="1"/>
        <end position="39"/>
    </location>
</feature>
<protein>
    <recommendedName>
        <fullName evidence="8">Type II methyltransferase</fullName>
        <ecNumber evidence="8">2.1.1.113</ecNumber>
    </recommendedName>
    <alternativeName>
        <fullName evidence="8">N-4 cytosine-specific methyltransferase</fullName>
    </alternativeName>
</protein>
<comment type="similarity">
    <text evidence="1">Belongs to the N(4)/N(6)-methyltransferase family. N(4) subfamily.</text>
</comment>
<dbReference type="InterPro" id="IPR017985">
    <property type="entry name" value="MeTrfase_CN4_CS"/>
</dbReference>
<keyword evidence="5 8" id="KW-0680">Restriction system</keyword>
<keyword evidence="4 8" id="KW-0949">S-adenosyl-L-methionine</keyword>
<keyword evidence="2 8" id="KW-0489">Methyltransferase</keyword>
<proteinExistence type="inferred from homology"/>
<dbReference type="EMBL" id="KP211929">
    <property type="protein sequence ID" value="ANV81211.1"/>
    <property type="molecule type" value="Genomic_DNA"/>
</dbReference>
<sequence>MKPRDADVSMTRKKGTKKTSSSQTSSFGVSKREGHDSSKYYDTKMYQGIPKQSDVGDPQEFPEFLRDSLICGDSRDMSMIPPNSVQLMVTSPPYNVTKEYDEDLSLQEYLNMLRGVFSETYRVLAPGGRAIINIANVGRKPYIPLTSYVNMIMLELGFLMRGEVIWDKSASAGSSTAWGSFKSASNPCLRDVHEYILIYSKGSFKLDRTKQERAEGRDDTIEKQEFIDLTKSIWRFPTASAKRIGHPAPFPNELPRRCIEFYTFKGDVVLDPFIGSGSTACAAKTTGRSYIGYDISQDYIELAEQRINQLDE</sequence>
<dbReference type="EC" id="2.1.1.113" evidence="8"/>
<evidence type="ECO:0000256" key="9">
    <source>
        <dbReference type="SAM" id="MobiDB-lite"/>
    </source>
</evidence>
<dbReference type="InterPro" id="IPR001091">
    <property type="entry name" value="RM_Methyltransferase"/>
</dbReference>